<feature type="domain" description="Prepilin type IV endopeptidase peptidase" evidence="8">
    <location>
        <begin position="102"/>
        <end position="203"/>
    </location>
</feature>
<dbReference type="Gene3D" id="1.20.120.1220">
    <property type="match status" value="1"/>
</dbReference>
<feature type="transmembrane region" description="Helical" evidence="7">
    <location>
        <begin position="220"/>
        <end position="243"/>
    </location>
</feature>
<feature type="transmembrane region" description="Helical" evidence="7">
    <location>
        <begin position="94"/>
        <end position="113"/>
    </location>
</feature>
<dbReference type="GO" id="GO:0008168">
    <property type="term" value="F:methyltransferase activity"/>
    <property type="evidence" value="ECO:0007669"/>
    <property type="project" value="UniProtKB-KW"/>
</dbReference>
<dbReference type="OrthoDB" id="9789291at2"/>
<comment type="caution">
    <text evidence="10">The sequence shown here is derived from an EMBL/GenBank/DDBJ whole genome shotgun (WGS) entry which is preliminary data.</text>
</comment>
<feature type="domain" description="Prepilin peptidase A24 N-terminal" evidence="9">
    <location>
        <begin position="9"/>
        <end position="91"/>
    </location>
</feature>
<evidence type="ECO:0000313" key="10">
    <source>
        <dbReference type="EMBL" id="TWH77042.1"/>
    </source>
</evidence>
<feature type="transmembrane region" description="Helical" evidence="7">
    <location>
        <begin position="179"/>
        <end position="208"/>
    </location>
</feature>
<proteinExistence type="inferred from homology"/>
<organism evidence="10 11">
    <name type="scientific">Sedimentibacter saalensis</name>
    <dbReference type="NCBI Taxonomy" id="130788"/>
    <lineage>
        <taxon>Bacteria</taxon>
        <taxon>Bacillati</taxon>
        <taxon>Bacillota</taxon>
        <taxon>Tissierellia</taxon>
        <taxon>Sedimentibacter</taxon>
    </lineage>
</organism>
<evidence type="ECO:0000256" key="4">
    <source>
        <dbReference type="ARBA" id="ARBA00022692"/>
    </source>
</evidence>
<dbReference type="Proteomes" id="UP000315343">
    <property type="component" value="Unassembled WGS sequence"/>
</dbReference>
<evidence type="ECO:0000259" key="8">
    <source>
        <dbReference type="Pfam" id="PF01478"/>
    </source>
</evidence>
<feature type="transmembrane region" description="Helical" evidence="7">
    <location>
        <begin position="148"/>
        <end position="167"/>
    </location>
</feature>
<dbReference type="InterPro" id="IPR050882">
    <property type="entry name" value="Prepilin_peptidase/N-MTase"/>
</dbReference>
<dbReference type="RefSeq" id="WP_145086771.1">
    <property type="nucleotide sequence ID" value="NZ_VLKH01000014.1"/>
</dbReference>
<dbReference type="GO" id="GO:0032259">
    <property type="term" value="P:methylation"/>
    <property type="evidence" value="ECO:0007669"/>
    <property type="project" value="UniProtKB-KW"/>
</dbReference>
<feature type="transmembrane region" description="Helical" evidence="7">
    <location>
        <begin position="125"/>
        <end position="142"/>
    </location>
</feature>
<dbReference type="Pfam" id="PF01478">
    <property type="entry name" value="Peptidase_A24"/>
    <property type="match status" value="1"/>
</dbReference>
<dbReference type="PANTHER" id="PTHR30487">
    <property type="entry name" value="TYPE 4 PREPILIN-LIKE PROTEINS LEADER PEPTIDE-PROCESSING ENZYME"/>
    <property type="match status" value="1"/>
</dbReference>
<evidence type="ECO:0000256" key="1">
    <source>
        <dbReference type="ARBA" id="ARBA00004651"/>
    </source>
</evidence>
<dbReference type="GO" id="GO:0004190">
    <property type="term" value="F:aspartic-type endopeptidase activity"/>
    <property type="evidence" value="ECO:0007669"/>
    <property type="project" value="InterPro"/>
</dbReference>
<evidence type="ECO:0000256" key="3">
    <source>
        <dbReference type="ARBA" id="ARBA00022475"/>
    </source>
</evidence>
<keyword evidence="11" id="KW-1185">Reference proteome</keyword>
<dbReference type="EMBL" id="VLKH01000014">
    <property type="protein sequence ID" value="TWH77042.1"/>
    <property type="molecule type" value="Genomic_DNA"/>
</dbReference>
<feature type="transmembrane region" description="Helical" evidence="7">
    <location>
        <begin position="7"/>
        <end position="25"/>
    </location>
</feature>
<keyword evidence="6 7" id="KW-0472">Membrane</keyword>
<sequence length="247" mass="27242">MIMLVMVFIYGLVIGSFLNVCIFRIPEGISVINPPSSCSSCGHRLYFRDMVPVVNYIANKGRCKYCNASYSAQYPIIEILNALLYLMITLKYGWSFYSAAYCILVSLMVTVSLIDIKYMIIPDSLNVVGTVIGVSIIIYNSSLILDKLIGAAVGFLIFSMLSFFTGAMGGGDIKLMTALGLIFGVKGILFITVFSFLIGALVCSGLIALKFKSMKDKIPFGPFICMAAVLYIFCGNELINVYLKWIW</sequence>
<dbReference type="Pfam" id="PF06750">
    <property type="entry name" value="A24_N_bact"/>
    <property type="match status" value="1"/>
</dbReference>
<dbReference type="InterPro" id="IPR000045">
    <property type="entry name" value="Prepilin_IV_endopep_pep"/>
</dbReference>
<comment type="subcellular location">
    <subcellularLocation>
        <location evidence="1">Cell membrane</location>
        <topology evidence="1">Multi-pass membrane protein</topology>
    </subcellularLocation>
</comment>
<dbReference type="GO" id="GO:0006465">
    <property type="term" value="P:signal peptide processing"/>
    <property type="evidence" value="ECO:0007669"/>
    <property type="project" value="TreeGrafter"/>
</dbReference>
<accession>A0A562J1J9</accession>
<evidence type="ECO:0000313" key="11">
    <source>
        <dbReference type="Proteomes" id="UP000315343"/>
    </source>
</evidence>
<protein>
    <submittedName>
        <fullName evidence="10">Leader peptidase (Prepilin peptidase)/N-methyltransferase</fullName>
    </submittedName>
</protein>
<keyword evidence="5 7" id="KW-1133">Transmembrane helix</keyword>
<gene>
    <name evidence="10" type="ORF">LY60_03518</name>
</gene>
<dbReference type="GO" id="GO:0005886">
    <property type="term" value="C:plasma membrane"/>
    <property type="evidence" value="ECO:0007669"/>
    <property type="project" value="UniProtKB-SubCell"/>
</dbReference>
<dbReference type="InterPro" id="IPR010627">
    <property type="entry name" value="Prepilin_pept_A24_N"/>
</dbReference>
<evidence type="ECO:0000256" key="2">
    <source>
        <dbReference type="ARBA" id="ARBA00005801"/>
    </source>
</evidence>
<evidence type="ECO:0000256" key="6">
    <source>
        <dbReference type="ARBA" id="ARBA00023136"/>
    </source>
</evidence>
<evidence type="ECO:0000256" key="5">
    <source>
        <dbReference type="ARBA" id="ARBA00022989"/>
    </source>
</evidence>
<keyword evidence="4 7" id="KW-0812">Transmembrane</keyword>
<keyword evidence="10" id="KW-0808">Transferase</keyword>
<dbReference type="PANTHER" id="PTHR30487:SF0">
    <property type="entry name" value="PREPILIN LEADER PEPTIDASE_N-METHYLTRANSFERASE-RELATED"/>
    <property type="match status" value="1"/>
</dbReference>
<reference evidence="10 11" key="1">
    <citation type="submission" date="2019-07" db="EMBL/GenBank/DDBJ databases">
        <title>Genomic Encyclopedia of Type Strains, Phase I: the one thousand microbial genomes (KMG-I) project.</title>
        <authorList>
            <person name="Kyrpides N."/>
        </authorList>
    </citation>
    <scope>NUCLEOTIDE SEQUENCE [LARGE SCALE GENOMIC DNA]</scope>
    <source>
        <strain evidence="10 11">DSM 13558</strain>
    </source>
</reference>
<evidence type="ECO:0000259" key="9">
    <source>
        <dbReference type="Pfam" id="PF06750"/>
    </source>
</evidence>
<dbReference type="AlphaFoldDB" id="A0A562J1J9"/>
<keyword evidence="3" id="KW-1003">Cell membrane</keyword>
<evidence type="ECO:0000256" key="7">
    <source>
        <dbReference type="SAM" id="Phobius"/>
    </source>
</evidence>
<keyword evidence="10" id="KW-0489">Methyltransferase</keyword>
<comment type="similarity">
    <text evidence="2">Belongs to the peptidase A24 family.</text>
</comment>
<name>A0A562J1J9_9FIRM</name>